<reference evidence="2 3" key="1">
    <citation type="submission" date="2019-04" db="EMBL/GenBank/DDBJ databases">
        <title>An improved genome assembly and genetic linkage map for asparagus bean, Vigna unguiculata ssp. sesquipedialis.</title>
        <authorList>
            <person name="Xia Q."/>
            <person name="Zhang R."/>
            <person name="Dong Y."/>
        </authorList>
    </citation>
    <scope>NUCLEOTIDE SEQUENCE [LARGE SCALE GENOMIC DNA]</scope>
    <source>
        <tissue evidence="2">Leaf</tissue>
    </source>
</reference>
<dbReference type="GO" id="GO:0000398">
    <property type="term" value="P:mRNA splicing, via spliceosome"/>
    <property type="evidence" value="ECO:0007669"/>
    <property type="project" value="TreeGrafter"/>
</dbReference>
<feature type="region of interest" description="Disordered" evidence="1">
    <location>
        <begin position="97"/>
        <end position="119"/>
    </location>
</feature>
<feature type="region of interest" description="Disordered" evidence="1">
    <location>
        <begin position="34"/>
        <end position="72"/>
    </location>
</feature>
<proteinExistence type="predicted"/>
<evidence type="ECO:0000256" key="1">
    <source>
        <dbReference type="SAM" id="MobiDB-lite"/>
    </source>
</evidence>
<accession>A0A4D6N8J7</accession>
<evidence type="ECO:0000313" key="3">
    <source>
        <dbReference type="Proteomes" id="UP000501690"/>
    </source>
</evidence>
<sequence>MVVRRRGCYQTQFLSMMVSLVACPWWVPRIEEEKGATPSTSGDIGEGKRSRRTSRLQDISPPRRGHDSPLQDALHRTVASNLSPVRKILKNAAITGLPDISRGRSPKDFSPPRRGHRNFESSYLQDISPPRQSRHDSPSQDVLCGSVAFDLSPPRKIKKNVERPRFSNSHCHSPQDIYPPRCSRHDSPSQDALHGFEVSGLSPPRKIQKNVGRQIHNNIK</sequence>
<feature type="compositionally biased region" description="Basic and acidic residues" evidence="1">
    <location>
        <begin position="101"/>
        <end position="111"/>
    </location>
</feature>
<feature type="region of interest" description="Disordered" evidence="1">
    <location>
        <begin position="162"/>
        <end position="189"/>
    </location>
</feature>
<dbReference type="PANTHER" id="PTHR31809">
    <property type="entry name" value="BUD13 HOMOLOG"/>
    <property type="match status" value="1"/>
</dbReference>
<evidence type="ECO:0000313" key="2">
    <source>
        <dbReference type="EMBL" id="QCE10086.1"/>
    </source>
</evidence>
<name>A0A4D6N8J7_VIGUN</name>
<dbReference type="EMBL" id="CP039354">
    <property type="protein sequence ID" value="QCE10086.1"/>
    <property type="molecule type" value="Genomic_DNA"/>
</dbReference>
<dbReference type="InterPro" id="IPR051112">
    <property type="entry name" value="CWC26_splicing_factor"/>
</dbReference>
<dbReference type="GO" id="GO:0003723">
    <property type="term" value="F:RNA binding"/>
    <property type="evidence" value="ECO:0007669"/>
    <property type="project" value="TreeGrafter"/>
</dbReference>
<dbReference type="GO" id="GO:0070274">
    <property type="term" value="C:RES complex"/>
    <property type="evidence" value="ECO:0007669"/>
    <property type="project" value="TreeGrafter"/>
</dbReference>
<dbReference type="PROSITE" id="PS51257">
    <property type="entry name" value="PROKAR_LIPOPROTEIN"/>
    <property type="match status" value="1"/>
</dbReference>
<dbReference type="Proteomes" id="UP000501690">
    <property type="component" value="Linkage Group LG10"/>
</dbReference>
<organism evidence="2 3">
    <name type="scientific">Vigna unguiculata</name>
    <name type="common">Cowpea</name>
    <dbReference type="NCBI Taxonomy" id="3917"/>
    <lineage>
        <taxon>Eukaryota</taxon>
        <taxon>Viridiplantae</taxon>
        <taxon>Streptophyta</taxon>
        <taxon>Embryophyta</taxon>
        <taxon>Tracheophyta</taxon>
        <taxon>Spermatophyta</taxon>
        <taxon>Magnoliopsida</taxon>
        <taxon>eudicotyledons</taxon>
        <taxon>Gunneridae</taxon>
        <taxon>Pentapetalae</taxon>
        <taxon>rosids</taxon>
        <taxon>fabids</taxon>
        <taxon>Fabales</taxon>
        <taxon>Fabaceae</taxon>
        <taxon>Papilionoideae</taxon>
        <taxon>50 kb inversion clade</taxon>
        <taxon>NPAAA clade</taxon>
        <taxon>indigoferoid/millettioid clade</taxon>
        <taxon>Phaseoleae</taxon>
        <taxon>Vigna</taxon>
    </lineage>
</organism>
<keyword evidence="3" id="KW-1185">Reference proteome</keyword>
<dbReference type="GO" id="GO:0005684">
    <property type="term" value="C:U2-type spliceosomal complex"/>
    <property type="evidence" value="ECO:0007669"/>
    <property type="project" value="TreeGrafter"/>
</dbReference>
<gene>
    <name evidence="2" type="ORF">DEO72_LG10g1312</name>
</gene>
<dbReference type="AlphaFoldDB" id="A0A4D6N8J7"/>
<dbReference type="PANTHER" id="PTHR31809:SF0">
    <property type="entry name" value="BUD13 HOMOLOG"/>
    <property type="match status" value="1"/>
</dbReference>
<protein>
    <submittedName>
        <fullName evidence="2">Pre-mRNA-splicing factor CWC26</fullName>
    </submittedName>
</protein>